<evidence type="ECO:0000313" key="2">
    <source>
        <dbReference type="Proteomes" id="UP000886523"/>
    </source>
</evidence>
<keyword evidence="2" id="KW-1185">Reference proteome</keyword>
<name>A0A9P6AXV9_9AGAM</name>
<dbReference type="AlphaFoldDB" id="A0A9P6AXV9"/>
<evidence type="ECO:0000313" key="1">
    <source>
        <dbReference type="EMBL" id="KAF9513882.1"/>
    </source>
</evidence>
<dbReference type="Proteomes" id="UP000886523">
    <property type="component" value="Unassembled WGS sequence"/>
</dbReference>
<gene>
    <name evidence="1" type="ORF">BS47DRAFT_1362110</name>
</gene>
<accession>A0A9P6AXV9</accession>
<proteinExistence type="predicted"/>
<sequence length="303" mass="33644">MRNVGRLWTRSHYSITLSKSPYVDEGLWISVPPADRNLPSMSGAFPSTMMFTGKTPVPKVLSQPERIQIVQYFLNLPPNQRNKTKHFNFNLPERPALLVKYGDQDLLAEASTQSFFQALAREGRSAPGPPAVYNAFCWNGYYFIVMEKVDLPTLAACDSIRDDDAVQLVASAVGWLLAQMPAVPDSLFGRISTSEACLARLLQRSGRTGTLRQLRSPRQDSFLLDATGRIWIVDFRYIGVFPKPYQQYAFLNIGSSFARAVGRSLGHQPPDIAEAMAQASAVLRQTADIDLGLDKFGAVHSTK</sequence>
<dbReference type="OrthoDB" id="3250044at2759"/>
<comment type="caution">
    <text evidence="1">The sequence shown here is derived from an EMBL/GenBank/DDBJ whole genome shotgun (WGS) entry which is preliminary data.</text>
</comment>
<protein>
    <submittedName>
        <fullName evidence="1">Uncharacterized protein</fullName>
    </submittedName>
</protein>
<organism evidence="1 2">
    <name type="scientific">Hydnum rufescens UP504</name>
    <dbReference type="NCBI Taxonomy" id="1448309"/>
    <lineage>
        <taxon>Eukaryota</taxon>
        <taxon>Fungi</taxon>
        <taxon>Dikarya</taxon>
        <taxon>Basidiomycota</taxon>
        <taxon>Agaricomycotina</taxon>
        <taxon>Agaricomycetes</taxon>
        <taxon>Cantharellales</taxon>
        <taxon>Hydnaceae</taxon>
        <taxon>Hydnum</taxon>
    </lineage>
</organism>
<reference evidence="1" key="1">
    <citation type="journal article" date="2020" name="Nat. Commun.">
        <title>Large-scale genome sequencing of mycorrhizal fungi provides insights into the early evolution of symbiotic traits.</title>
        <authorList>
            <person name="Miyauchi S."/>
            <person name="Kiss E."/>
            <person name="Kuo A."/>
            <person name="Drula E."/>
            <person name="Kohler A."/>
            <person name="Sanchez-Garcia M."/>
            <person name="Morin E."/>
            <person name="Andreopoulos B."/>
            <person name="Barry K.W."/>
            <person name="Bonito G."/>
            <person name="Buee M."/>
            <person name="Carver A."/>
            <person name="Chen C."/>
            <person name="Cichocki N."/>
            <person name="Clum A."/>
            <person name="Culley D."/>
            <person name="Crous P.W."/>
            <person name="Fauchery L."/>
            <person name="Girlanda M."/>
            <person name="Hayes R.D."/>
            <person name="Keri Z."/>
            <person name="LaButti K."/>
            <person name="Lipzen A."/>
            <person name="Lombard V."/>
            <person name="Magnuson J."/>
            <person name="Maillard F."/>
            <person name="Murat C."/>
            <person name="Nolan M."/>
            <person name="Ohm R.A."/>
            <person name="Pangilinan J."/>
            <person name="Pereira M.F."/>
            <person name="Perotto S."/>
            <person name="Peter M."/>
            <person name="Pfister S."/>
            <person name="Riley R."/>
            <person name="Sitrit Y."/>
            <person name="Stielow J.B."/>
            <person name="Szollosi G."/>
            <person name="Zifcakova L."/>
            <person name="Stursova M."/>
            <person name="Spatafora J.W."/>
            <person name="Tedersoo L."/>
            <person name="Vaario L.M."/>
            <person name="Yamada A."/>
            <person name="Yan M."/>
            <person name="Wang P."/>
            <person name="Xu J."/>
            <person name="Bruns T."/>
            <person name="Baldrian P."/>
            <person name="Vilgalys R."/>
            <person name="Dunand C."/>
            <person name="Henrissat B."/>
            <person name="Grigoriev I.V."/>
            <person name="Hibbett D."/>
            <person name="Nagy L.G."/>
            <person name="Martin F.M."/>
        </authorList>
    </citation>
    <scope>NUCLEOTIDE SEQUENCE</scope>
    <source>
        <strain evidence="1">UP504</strain>
    </source>
</reference>
<dbReference type="EMBL" id="MU128967">
    <property type="protein sequence ID" value="KAF9513882.1"/>
    <property type="molecule type" value="Genomic_DNA"/>
</dbReference>